<keyword evidence="2" id="KW-1185">Reference proteome</keyword>
<reference evidence="1 2" key="1">
    <citation type="submission" date="2024-09" db="EMBL/GenBank/DDBJ databases">
        <authorList>
            <person name="Sun Q."/>
            <person name="Mori K."/>
        </authorList>
    </citation>
    <scope>NUCLEOTIDE SEQUENCE [LARGE SCALE GENOMIC DNA]</scope>
    <source>
        <strain evidence="1 2">TBRC 4575</strain>
    </source>
</reference>
<proteinExistence type="predicted"/>
<dbReference type="Proteomes" id="UP001589855">
    <property type="component" value="Unassembled WGS sequence"/>
</dbReference>
<evidence type="ECO:0000313" key="2">
    <source>
        <dbReference type="Proteomes" id="UP001589855"/>
    </source>
</evidence>
<name>A0ABV6K644_9LACO</name>
<dbReference type="EMBL" id="JBHLUK010000076">
    <property type="protein sequence ID" value="MFC0424949.1"/>
    <property type="molecule type" value="Genomic_DNA"/>
</dbReference>
<organism evidence="1 2">
    <name type="scientific">Lactiplantibacillus plajomi</name>
    <dbReference type="NCBI Taxonomy" id="1457217"/>
    <lineage>
        <taxon>Bacteria</taxon>
        <taxon>Bacillati</taxon>
        <taxon>Bacillota</taxon>
        <taxon>Bacilli</taxon>
        <taxon>Lactobacillales</taxon>
        <taxon>Lactobacillaceae</taxon>
        <taxon>Lactiplantibacillus</taxon>
    </lineage>
</organism>
<evidence type="ECO:0000313" key="1">
    <source>
        <dbReference type="EMBL" id="MFC0424949.1"/>
    </source>
</evidence>
<dbReference type="RefSeq" id="WP_137644129.1">
    <property type="nucleotide sequence ID" value="NZ_BAABRM010000003.1"/>
</dbReference>
<comment type="caution">
    <text evidence="1">The sequence shown here is derived from an EMBL/GenBank/DDBJ whole genome shotgun (WGS) entry which is preliminary data.</text>
</comment>
<sequence>MEVHTTSLDQQSVIFSAAIKALAGVKPEVDVDFSKVSNQEEARILAQAAVTQFTPIFRKLLEQGYEKAISKGQLAEWGAYYLAHKVHDKS</sequence>
<protein>
    <submittedName>
        <fullName evidence="1">Uncharacterized protein</fullName>
    </submittedName>
</protein>
<gene>
    <name evidence="1" type="ORF">ACFFGS_12505</name>
</gene>
<accession>A0ABV6K644</accession>